<dbReference type="PROSITE" id="PS51350">
    <property type="entry name" value="PTS_HPR_DOM"/>
    <property type="match status" value="1"/>
</dbReference>
<evidence type="ECO:0000256" key="4">
    <source>
        <dbReference type="ARBA" id="ARBA00022597"/>
    </source>
</evidence>
<dbReference type="OrthoDB" id="350754at2"/>
<keyword evidence="4" id="KW-0762">Sugar transport</keyword>
<dbReference type="NCBIfam" id="TIGR01003">
    <property type="entry name" value="PTS_HPr_family"/>
    <property type="match status" value="1"/>
</dbReference>
<evidence type="ECO:0000313" key="8">
    <source>
        <dbReference type="Proteomes" id="UP000433493"/>
    </source>
</evidence>
<dbReference type="InterPro" id="IPR001020">
    <property type="entry name" value="PTS_HPr_His_P_site"/>
</dbReference>
<accession>A0A7J5BDW1</accession>
<comment type="caution">
    <text evidence="7">The sequence shown here is derived from an EMBL/GenBank/DDBJ whole genome shotgun (WGS) entry which is preliminary data.</text>
</comment>
<dbReference type="SUPFAM" id="SSF55594">
    <property type="entry name" value="HPr-like"/>
    <property type="match status" value="1"/>
</dbReference>
<dbReference type="Proteomes" id="UP000433493">
    <property type="component" value="Unassembled WGS sequence"/>
</dbReference>
<dbReference type="PROSITE" id="PS00369">
    <property type="entry name" value="PTS_HPR_HIS"/>
    <property type="match status" value="1"/>
</dbReference>
<dbReference type="PANTHER" id="PTHR33705:SF1">
    <property type="entry name" value="PHOSPHOCARRIER PROTEIN HPR"/>
    <property type="match status" value="1"/>
</dbReference>
<evidence type="ECO:0000313" key="7">
    <source>
        <dbReference type="EMBL" id="KAB1644242.1"/>
    </source>
</evidence>
<keyword evidence="8" id="KW-1185">Reference proteome</keyword>
<dbReference type="PANTHER" id="PTHR33705">
    <property type="entry name" value="PHOSPHOCARRIER PROTEIN HPR"/>
    <property type="match status" value="1"/>
</dbReference>
<dbReference type="InterPro" id="IPR050399">
    <property type="entry name" value="HPr"/>
</dbReference>
<feature type="domain" description="HPr" evidence="6">
    <location>
        <begin position="1"/>
        <end position="82"/>
    </location>
</feature>
<evidence type="ECO:0000256" key="5">
    <source>
        <dbReference type="ARBA" id="ARBA00033055"/>
    </source>
</evidence>
<comment type="function">
    <text evidence="1">General (non sugar-specific) component of the phosphoenolpyruvate-dependent sugar phosphotransferase system (sugar PTS). This major carbohydrate active-transport system catalyzes the phosphorylation of incoming sugar substrates concomitantly with their translocation across the cell membrane. The phosphoryl group from phosphoenolpyruvate (PEP) is transferred to the phosphoryl carrier protein HPr by enzyme I. Phospho-HPr then transfers it to the PTS EIIA domain.</text>
</comment>
<dbReference type="AlphaFoldDB" id="A0A7J5BDW1"/>
<dbReference type="Gene3D" id="3.30.1340.10">
    <property type="entry name" value="HPr-like"/>
    <property type="match status" value="1"/>
</dbReference>
<dbReference type="InterPro" id="IPR000032">
    <property type="entry name" value="HPr-like"/>
</dbReference>
<reference evidence="7 8" key="1">
    <citation type="submission" date="2019-09" db="EMBL/GenBank/DDBJ databases">
        <title>Phylogeny of genus Pseudoclavibacter and closely related genus.</title>
        <authorList>
            <person name="Li Y."/>
        </authorList>
    </citation>
    <scope>NUCLEOTIDE SEQUENCE [LARGE SCALE GENOMIC DNA]</scope>
    <source>
        <strain evidence="7 8">KCTC 13959</strain>
    </source>
</reference>
<evidence type="ECO:0000259" key="6">
    <source>
        <dbReference type="PROSITE" id="PS51350"/>
    </source>
</evidence>
<evidence type="ECO:0000256" key="2">
    <source>
        <dbReference type="ARBA" id="ARBA00020422"/>
    </source>
</evidence>
<proteinExistence type="predicted"/>
<protein>
    <recommendedName>
        <fullName evidence="2">Phosphocarrier protein HPr</fullName>
    </recommendedName>
    <alternativeName>
        <fullName evidence="5">Histidine-containing protein</fullName>
    </alternativeName>
</protein>
<sequence length="82" mass="8436">MRSTVTLVNETGLHARPAADFVKTASSFDAQIKVNGVDAKSLLGIMAMGAKKGTELELVATGAQAQEAIDGLVALVESGFSE</sequence>
<organism evidence="7 8">
    <name type="scientific">Gulosibacter chungangensis</name>
    <dbReference type="NCBI Taxonomy" id="979746"/>
    <lineage>
        <taxon>Bacteria</taxon>
        <taxon>Bacillati</taxon>
        <taxon>Actinomycetota</taxon>
        <taxon>Actinomycetes</taxon>
        <taxon>Micrococcales</taxon>
        <taxon>Microbacteriaceae</taxon>
        <taxon>Gulosibacter</taxon>
    </lineage>
</organism>
<gene>
    <name evidence="7" type="ORF">F8O05_04225</name>
</gene>
<evidence type="ECO:0000256" key="3">
    <source>
        <dbReference type="ARBA" id="ARBA00022448"/>
    </source>
</evidence>
<dbReference type="CDD" id="cd00367">
    <property type="entry name" value="PTS-HPr_like"/>
    <property type="match status" value="1"/>
</dbReference>
<dbReference type="InterPro" id="IPR035895">
    <property type="entry name" value="HPr-like_sf"/>
</dbReference>
<dbReference type="EMBL" id="WBKB01000002">
    <property type="protein sequence ID" value="KAB1644242.1"/>
    <property type="molecule type" value="Genomic_DNA"/>
</dbReference>
<dbReference type="Pfam" id="PF00381">
    <property type="entry name" value="PTS-HPr"/>
    <property type="match status" value="1"/>
</dbReference>
<evidence type="ECO:0000256" key="1">
    <source>
        <dbReference type="ARBA" id="ARBA00003681"/>
    </source>
</evidence>
<dbReference type="PRINTS" id="PR00107">
    <property type="entry name" value="PHOSPHOCPHPR"/>
</dbReference>
<keyword evidence="3" id="KW-0813">Transport</keyword>
<name>A0A7J5BDW1_9MICO</name>